<keyword evidence="1" id="KW-0472">Membrane</keyword>
<protein>
    <recommendedName>
        <fullName evidence="2">PDZ domain-containing protein</fullName>
    </recommendedName>
</protein>
<evidence type="ECO:0000259" key="2">
    <source>
        <dbReference type="PROSITE" id="PS50106"/>
    </source>
</evidence>
<feature type="transmembrane region" description="Helical" evidence="1">
    <location>
        <begin position="59"/>
        <end position="75"/>
    </location>
</feature>
<organism evidence="3 4">
    <name type="scientific">Liquorilactobacillus mali KCTC 3596 = DSM 20444</name>
    <dbReference type="NCBI Taxonomy" id="1046596"/>
    <lineage>
        <taxon>Bacteria</taxon>
        <taxon>Bacillati</taxon>
        <taxon>Bacillota</taxon>
        <taxon>Bacilli</taxon>
        <taxon>Lactobacillales</taxon>
        <taxon>Lactobacillaceae</taxon>
        <taxon>Liquorilactobacillus</taxon>
    </lineage>
</organism>
<dbReference type="EMBL" id="AYYH01000022">
    <property type="protein sequence ID" value="KRN09589.1"/>
    <property type="molecule type" value="Genomic_DNA"/>
</dbReference>
<evidence type="ECO:0000256" key="1">
    <source>
        <dbReference type="SAM" id="Phobius"/>
    </source>
</evidence>
<dbReference type="PROSITE" id="PS50106">
    <property type="entry name" value="PDZ"/>
    <property type="match status" value="1"/>
</dbReference>
<keyword evidence="1" id="KW-0812">Transmembrane</keyword>
<dbReference type="InterPro" id="IPR001478">
    <property type="entry name" value="PDZ"/>
</dbReference>
<feature type="transmembrane region" description="Helical" evidence="1">
    <location>
        <begin position="142"/>
        <end position="161"/>
    </location>
</feature>
<dbReference type="AlphaFoldDB" id="A0A0R2E785"/>
<dbReference type="SUPFAM" id="SSF50156">
    <property type="entry name" value="PDZ domain-like"/>
    <property type="match status" value="1"/>
</dbReference>
<dbReference type="InterPro" id="IPR036034">
    <property type="entry name" value="PDZ_sf"/>
</dbReference>
<feature type="transmembrane region" description="Helical" evidence="1">
    <location>
        <begin position="81"/>
        <end position="99"/>
    </location>
</feature>
<dbReference type="Gene3D" id="2.30.42.10">
    <property type="match status" value="1"/>
</dbReference>
<accession>A0A0R2E785</accession>
<keyword evidence="4" id="KW-1185">Reference proteome</keyword>
<sequence length="385" mass="43804">MIKMGLMAFLALLILNPVVLCGLLVIFLSYLRRIKHERKHFRTAINNDFFEGRYYIKNALKLGFLSSVITTLLGLELTKQWIFVYMGITFVGIVLSLYIDLNTAFLLIFTGSSIGIVSLQLFSDKLIVPTSLKPFFDVKPGIVFSILAIFYLAKLLMLRGYHQDSFQPKIYNGKRGRRLIRYSLKDQTVLPLIVLVPGNYIHSLISFWPVFSFGGQSFALFVLPLWVSWTLRLWRNTVESELKNAKVNTQQELTIAIVGTILGFLIPITGIFVFAVLLLLVILRFVQRYAKMKRKGKWYAETHDGIRVVAIQPETPAAKMNLEIGDVIIMCNGVSVTTESEFYEALQRNSAYCKLKVRTYEGQLKLAESAIFANSPHEIGVILFH</sequence>
<feature type="transmembrane region" description="Helical" evidence="1">
    <location>
        <begin position="182"/>
        <end position="201"/>
    </location>
</feature>
<gene>
    <name evidence="3" type="ORF">FD00_GL000925</name>
</gene>
<dbReference type="Pfam" id="PF13180">
    <property type="entry name" value="PDZ_2"/>
    <property type="match status" value="1"/>
</dbReference>
<reference evidence="3 4" key="1">
    <citation type="journal article" date="2015" name="Genome Announc.">
        <title>Expanding the biotechnology potential of lactobacilli through comparative genomics of 213 strains and associated genera.</title>
        <authorList>
            <person name="Sun Z."/>
            <person name="Harris H.M."/>
            <person name="McCann A."/>
            <person name="Guo C."/>
            <person name="Argimon S."/>
            <person name="Zhang W."/>
            <person name="Yang X."/>
            <person name="Jeffery I.B."/>
            <person name="Cooney J.C."/>
            <person name="Kagawa T.F."/>
            <person name="Liu W."/>
            <person name="Song Y."/>
            <person name="Salvetti E."/>
            <person name="Wrobel A."/>
            <person name="Rasinkangas P."/>
            <person name="Parkhill J."/>
            <person name="Rea M.C."/>
            <person name="O'Sullivan O."/>
            <person name="Ritari J."/>
            <person name="Douillard F.P."/>
            <person name="Paul Ross R."/>
            <person name="Yang R."/>
            <person name="Briner A.E."/>
            <person name="Felis G.E."/>
            <person name="de Vos W.M."/>
            <person name="Barrangou R."/>
            <person name="Klaenhammer T.R."/>
            <person name="Caufield P.W."/>
            <person name="Cui Y."/>
            <person name="Zhang H."/>
            <person name="O'Toole P.W."/>
        </authorList>
    </citation>
    <scope>NUCLEOTIDE SEQUENCE [LARGE SCALE GENOMIC DNA]</scope>
    <source>
        <strain evidence="3 4">DSM 20444</strain>
    </source>
</reference>
<proteinExistence type="predicted"/>
<feature type="transmembrane region" description="Helical" evidence="1">
    <location>
        <begin position="6"/>
        <end position="31"/>
    </location>
</feature>
<evidence type="ECO:0000313" key="3">
    <source>
        <dbReference type="EMBL" id="KRN09589.1"/>
    </source>
</evidence>
<feature type="transmembrane region" description="Helical" evidence="1">
    <location>
        <begin position="255"/>
        <end position="283"/>
    </location>
</feature>
<feature type="transmembrane region" description="Helical" evidence="1">
    <location>
        <begin position="104"/>
        <end position="122"/>
    </location>
</feature>
<evidence type="ECO:0000313" key="4">
    <source>
        <dbReference type="Proteomes" id="UP000050898"/>
    </source>
</evidence>
<comment type="caution">
    <text evidence="3">The sequence shown here is derived from an EMBL/GenBank/DDBJ whole genome shotgun (WGS) entry which is preliminary data.</text>
</comment>
<keyword evidence="1" id="KW-1133">Transmembrane helix</keyword>
<feature type="domain" description="PDZ" evidence="2">
    <location>
        <begin position="305"/>
        <end position="361"/>
    </location>
</feature>
<dbReference type="PATRIC" id="fig|1046596.6.peg.1004"/>
<dbReference type="Proteomes" id="UP000050898">
    <property type="component" value="Unassembled WGS sequence"/>
</dbReference>
<name>A0A0R2E785_9LACO</name>